<protein>
    <submittedName>
        <fullName evidence="3">Sugar phosphate isomerase/epimerase</fullName>
    </submittedName>
</protein>
<evidence type="ECO:0000313" key="4">
    <source>
        <dbReference type="Proteomes" id="UP000298173"/>
    </source>
</evidence>
<feature type="domain" description="Xylose isomerase-like TIM barrel" evidence="2">
    <location>
        <begin position="23"/>
        <end position="252"/>
    </location>
</feature>
<keyword evidence="4" id="KW-1185">Reference proteome</keyword>
<evidence type="ECO:0000313" key="3">
    <source>
        <dbReference type="EMBL" id="TFB74351.1"/>
    </source>
</evidence>
<name>A0A4R8V0M3_9MICO</name>
<accession>A0A4R8V0M3</accession>
<dbReference type="PANTHER" id="PTHR12110">
    <property type="entry name" value="HYDROXYPYRUVATE ISOMERASE"/>
    <property type="match status" value="1"/>
</dbReference>
<dbReference type="Pfam" id="PF01261">
    <property type="entry name" value="AP_endonuc_2"/>
    <property type="match status" value="1"/>
</dbReference>
<organism evidence="3 4">
    <name type="scientific">Cryobacterium glaciale</name>
    <dbReference type="NCBI Taxonomy" id="1259145"/>
    <lineage>
        <taxon>Bacteria</taxon>
        <taxon>Bacillati</taxon>
        <taxon>Actinomycetota</taxon>
        <taxon>Actinomycetes</taxon>
        <taxon>Micrococcales</taxon>
        <taxon>Microbacteriaceae</taxon>
        <taxon>Cryobacterium</taxon>
    </lineage>
</organism>
<dbReference type="PANTHER" id="PTHR12110:SF21">
    <property type="entry name" value="XYLOSE ISOMERASE-LIKE TIM BARREL DOMAIN-CONTAINING PROTEIN"/>
    <property type="match status" value="1"/>
</dbReference>
<keyword evidence="1" id="KW-0119">Carbohydrate metabolism</keyword>
<proteinExistence type="predicted"/>
<dbReference type="SUPFAM" id="SSF51658">
    <property type="entry name" value="Xylose isomerase-like"/>
    <property type="match status" value="1"/>
</dbReference>
<gene>
    <name evidence="3" type="ORF">E3O06_07090</name>
</gene>
<dbReference type="AlphaFoldDB" id="A0A4R8V0M3"/>
<reference evidence="3 4" key="1">
    <citation type="submission" date="2019-03" db="EMBL/GenBank/DDBJ databases">
        <title>Genomics of glacier-inhabiting Cryobacterium strains.</title>
        <authorList>
            <person name="Liu Q."/>
            <person name="Xin Y.-H."/>
        </authorList>
    </citation>
    <scope>NUCLEOTIDE SEQUENCE [LARGE SCALE GENOMIC DNA]</scope>
    <source>
        <strain evidence="3 4">HLT2-23</strain>
    </source>
</reference>
<dbReference type="EMBL" id="SOEY01000012">
    <property type="protein sequence ID" value="TFB74351.1"/>
    <property type="molecule type" value="Genomic_DNA"/>
</dbReference>
<evidence type="ECO:0000256" key="1">
    <source>
        <dbReference type="ARBA" id="ARBA00023277"/>
    </source>
</evidence>
<sequence>MKLAVSNIAWDMDEESTVANSLQSLNVRYVEIAPTKVFANPTSTSAIERSDYLHFWRNHGISIVAFQSMLFGRPDLQLFESESIRSEMRETLSRFIELAGALGVGKLVFGSPKNRVIPPAMDPRTAHDIAAAFFARLAQTAVDNDTCFCIEPNPEDYGCNFVTTAAQGLTLVKAVGHPGFRLHLDAAGMALAGDAPAESIKSAGELLAHFHASAPYLGPLEATQVNHRQAALGLREIGYAGNISIEMRPGNPGTAISAIGSAVALTREFYSAS</sequence>
<dbReference type="InterPro" id="IPR013022">
    <property type="entry name" value="Xyl_isomerase-like_TIM-brl"/>
</dbReference>
<dbReference type="GO" id="GO:0016853">
    <property type="term" value="F:isomerase activity"/>
    <property type="evidence" value="ECO:0007669"/>
    <property type="project" value="UniProtKB-KW"/>
</dbReference>
<evidence type="ECO:0000259" key="2">
    <source>
        <dbReference type="Pfam" id="PF01261"/>
    </source>
</evidence>
<keyword evidence="3" id="KW-0413">Isomerase</keyword>
<dbReference type="InterPro" id="IPR050312">
    <property type="entry name" value="IolE/XylAMocC-like"/>
</dbReference>
<dbReference type="Gene3D" id="3.20.20.150">
    <property type="entry name" value="Divalent-metal-dependent TIM barrel enzymes"/>
    <property type="match status" value="1"/>
</dbReference>
<dbReference type="OrthoDB" id="9801426at2"/>
<dbReference type="InterPro" id="IPR036237">
    <property type="entry name" value="Xyl_isomerase-like_sf"/>
</dbReference>
<dbReference type="RefSeq" id="WP_134502286.1">
    <property type="nucleotide sequence ID" value="NZ_SOEY01000012.1"/>
</dbReference>
<comment type="caution">
    <text evidence="3">The sequence shown here is derived from an EMBL/GenBank/DDBJ whole genome shotgun (WGS) entry which is preliminary data.</text>
</comment>
<dbReference type="Proteomes" id="UP000298173">
    <property type="component" value="Unassembled WGS sequence"/>
</dbReference>